<dbReference type="InterPro" id="IPR050226">
    <property type="entry name" value="NagZ_Beta-hexosaminidase"/>
</dbReference>
<evidence type="ECO:0000256" key="4">
    <source>
        <dbReference type="ARBA" id="ARBA00022801"/>
    </source>
</evidence>
<dbReference type="PROSITE" id="PS51257">
    <property type="entry name" value="PROKAR_LIPOPROTEIN"/>
    <property type="match status" value="1"/>
</dbReference>
<evidence type="ECO:0000259" key="8">
    <source>
        <dbReference type="Pfam" id="PF00933"/>
    </source>
</evidence>
<dbReference type="PANTHER" id="PTHR30480">
    <property type="entry name" value="BETA-HEXOSAMINIDASE-RELATED"/>
    <property type="match status" value="1"/>
</dbReference>
<evidence type="ECO:0000256" key="1">
    <source>
        <dbReference type="ARBA" id="ARBA00001231"/>
    </source>
</evidence>
<feature type="domain" description="Glycoside hydrolase family 3 N-terminal" evidence="8">
    <location>
        <begin position="85"/>
        <end position="408"/>
    </location>
</feature>
<protein>
    <recommendedName>
        <fullName evidence="3">beta-N-acetylhexosaminidase</fullName>
        <ecNumber evidence="3">3.2.1.52</ecNumber>
    </recommendedName>
</protein>
<evidence type="ECO:0000256" key="5">
    <source>
        <dbReference type="ARBA" id="ARBA00023295"/>
    </source>
</evidence>
<dbReference type="InterPro" id="IPR019800">
    <property type="entry name" value="Glyco_hydro_3_AS"/>
</dbReference>
<evidence type="ECO:0000256" key="6">
    <source>
        <dbReference type="SAM" id="MobiDB-lite"/>
    </source>
</evidence>
<evidence type="ECO:0000256" key="3">
    <source>
        <dbReference type="ARBA" id="ARBA00012663"/>
    </source>
</evidence>
<dbReference type="EMBL" id="JBHLTC010000047">
    <property type="protein sequence ID" value="MFC0629180.1"/>
    <property type="molecule type" value="Genomic_DNA"/>
</dbReference>
<dbReference type="EC" id="3.2.1.52" evidence="3"/>
<evidence type="ECO:0000256" key="7">
    <source>
        <dbReference type="SAM" id="SignalP"/>
    </source>
</evidence>
<organism evidence="9 10">
    <name type="scientific">Kribbella deserti</name>
    <dbReference type="NCBI Taxonomy" id="1926257"/>
    <lineage>
        <taxon>Bacteria</taxon>
        <taxon>Bacillati</taxon>
        <taxon>Actinomycetota</taxon>
        <taxon>Actinomycetes</taxon>
        <taxon>Propionibacteriales</taxon>
        <taxon>Kribbellaceae</taxon>
        <taxon>Kribbella</taxon>
    </lineage>
</organism>
<dbReference type="Gene3D" id="3.20.20.300">
    <property type="entry name" value="Glycoside hydrolase, family 3, N-terminal domain"/>
    <property type="match status" value="1"/>
</dbReference>
<feature type="compositionally biased region" description="Low complexity" evidence="6">
    <location>
        <begin position="42"/>
        <end position="73"/>
    </location>
</feature>
<evidence type="ECO:0000313" key="10">
    <source>
        <dbReference type="Proteomes" id="UP001589890"/>
    </source>
</evidence>
<dbReference type="InterPro" id="IPR017853">
    <property type="entry name" value="GH"/>
</dbReference>
<dbReference type="SUPFAM" id="SSF51445">
    <property type="entry name" value="(Trans)glycosidases"/>
    <property type="match status" value="1"/>
</dbReference>
<reference evidence="9 10" key="1">
    <citation type="submission" date="2024-09" db="EMBL/GenBank/DDBJ databases">
        <authorList>
            <person name="Sun Q."/>
            <person name="Mori K."/>
        </authorList>
    </citation>
    <scope>NUCLEOTIDE SEQUENCE [LARGE SCALE GENOMIC DNA]</scope>
    <source>
        <strain evidence="9 10">CGMCC 1.15906</strain>
    </source>
</reference>
<accession>A0ABV6QX08</accession>
<feature type="signal peptide" evidence="7">
    <location>
        <begin position="1"/>
        <end position="27"/>
    </location>
</feature>
<dbReference type="GO" id="GO:0016787">
    <property type="term" value="F:hydrolase activity"/>
    <property type="evidence" value="ECO:0007669"/>
    <property type="project" value="UniProtKB-KW"/>
</dbReference>
<comment type="similarity">
    <text evidence="2">Belongs to the glycosyl hydrolase 3 family.</text>
</comment>
<name>A0ABV6QX08_9ACTN</name>
<dbReference type="PANTHER" id="PTHR30480:SF13">
    <property type="entry name" value="BETA-HEXOSAMINIDASE"/>
    <property type="match status" value="1"/>
</dbReference>
<dbReference type="PROSITE" id="PS00775">
    <property type="entry name" value="GLYCOSYL_HYDROL_F3"/>
    <property type="match status" value="1"/>
</dbReference>
<feature type="region of interest" description="Disordered" evidence="6">
    <location>
        <begin position="29"/>
        <end position="74"/>
    </location>
</feature>
<proteinExistence type="inferred from homology"/>
<dbReference type="RefSeq" id="WP_380056812.1">
    <property type="nucleotide sequence ID" value="NZ_JBHLTC010000047.1"/>
</dbReference>
<keyword evidence="4 9" id="KW-0378">Hydrolase</keyword>
<dbReference type="InterPro" id="IPR036962">
    <property type="entry name" value="Glyco_hydro_3_N_sf"/>
</dbReference>
<keyword evidence="10" id="KW-1185">Reference proteome</keyword>
<dbReference type="Proteomes" id="UP001589890">
    <property type="component" value="Unassembled WGS sequence"/>
</dbReference>
<dbReference type="Pfam" id="PF00933">
    <property type="entry name" value="Glyco_hydro_3"/>
    <property type="match status" value="1"/>
</dbReference>
<gene>
    <name evidence="9" type="ORF">ACFFGN_34265</name>
</gene>
<evidence type="ECO:0000313" key="9">
    <source>
        <dbReference type="EMBL" id="MFC0629180.1"/>
    </source>
</evidence>
<keyword evidence="7" id="KW-0732">Signal</keyword>
<comment type="caution">
    <text evidence="9">The sequence shown here is derived from an EMBL/GenBank/DDBJ whole genome shotgun (WGS) entry which is preliminary data.</text>
</comment>
<keyword evidence="5" id="KW-0326">Glycosidase</keyword>
<dbReference type="InterPro" id="IPR001764">
    <property type="entry name" value="Glyco_hydro_3_N"/>
</dbReference>
<feature type="chain" id="PRO_5047263240" description="beta-N-acetylhexosaminidase" evidence="7">
    <location>
        <begin position="28"/>
        <end position="420"/>
    </location>
</feature>
<sequence>MNIPAWRRRPAVPVLLLSLALVTAGCADNPTAGPSPTPPPLQSSSGPTSTTLPKPSGQTSTPTTSTKPTTPGSNCIRKVISAMSLREQAAQLVMSGVRATGVRSSERSTLRAEQPGGVLLMGAGGSVAEVRDVVHDAVGAVGREYGVQPLVAADQEGGKVQRLRGSGFERIPSAREQGTWTSARLTAKAAAWARELAGVGVNVDLAPVADVVPASVGDRNEPIGALDRNFGSTPDTVSGPVAAFVRGMSSAGVMTSVKHFPGLGRVRGNTDFSAGVVDGVTTRNDPLLKPFAAGIAAGTDMVMIATATYTRIDPQQRAVFSPIVIRDLLRGDLGYGGVVISDDLGVAAEVKAVPVGQRATRFVAAGGDIVITADAGLVRPMVDALVAKADADPVFARQLGQSVQRVLALKERRDLVKCDQ</sequence>
<comment type="catalytic activity">
    <reaction evidence="1">
        <text>Hydrolysis of terminal non-reducing N-acetyl-D-hexosamine residues in N-acetyl-beta-D-hexosaminides.</text>
        <dbReference type="EC" id="3.2.1.52"/>
    </reaction>
</comment>
<evidence type="ECO:0000256" key="2">
    <source>
        <dbReference type="ARBA" id="ARBA00005336"/>
    </source>
</evidence>